<keyword evidence="2" id="KW-1185">Reference proteome</keyword>
<proteinExistence type="predicted"/>
<name>A0ABW4FTH4_9PSEU</name>
<evidence type="ECO:0000313" key="2">
    <source>
        <dbReference type="Proteomes" id="UP001597145"/>
    </source>
</evidence>
<dbReference type="InterPro" id="IPR016195">
    <property type="entry name" value="Pol/histidinol_Pase-like"/>
</dbReference>
<sequence>MCCDPPTTALLPPQVGAMLEEYLTLHAERPREWGGEFDEVGRGQAFARWLGPHLVFSAGDWPSTVRAALPDPLPTGLIVATLTPMGVRLRTGPWPYALPGGQFEVGVLVDSRLAEPATVDIDGTEVQVAAGGVELATRAGQGPWRLSVGTASTSAGEHVPAARLWLRAGAPSRWSVVDDRGVAWFPDGALRKWDADGTPMFHGDDLELDVPAVPLTVTCGRGMEFETALATIIPDPGATVPVALDPRRLHDPAARGWYGGDLHVHMNYSGDLVVAPQHAAEMQLGEGLHLMHLVAGNIGSTRVYDREAFEATVGTDLPWSTDRRVARFGVEYRNDLLGHVHGLGLTGVPTHYSTGHAASDHPDDWPANANACAELRELGATVSYTHPVFSPLSDGTPAEVFGFPRSVEARELVADAALGLVDSVDLLGPNDAEGTTLLYHHLLSTGLRLAATAGTDVWLSFSSGPLISNPPGWARVYADLRGAPLSVAAFQEAIRAGRTLATTGPWLDLTVDGRGPGDVIAADPATAVPVSVACTGLGVESLQLVGPDGVLAESDGSAIETGVDAAASTWLAAVARGPAHPSVPGAAVFAHTSPVHIEVHGRPVRRAASARWLLDWLDRFETLVREHGRFAGDAQRDDVLDVITRARPYYESQLG</sequence>
<reference evidence="2" key="1">
    <citation type="journal article" date="2019" name="Int. J. Syst. Evol. Microbiol.">
        <title>The Global Catalogue of Microorganisms (GCM) 10K type strain sequencing project: providing services to taxonomists for standard genome sequencing and annotation.</title>
        <authorList>
            <consortium name="The Broad Institute Genomics Platform"/>
            <consortium name="The Broad Institute Genome Sequencing Center for Infectious Disease"/>
            <person name="Wu L."/>
            <person name="Ma J."/>
        </authorList>
    </citation>
    <scope>NUCLEOTIDE SEQUENCE [LARGE SCALE GENOMIC DNA]</scope>
    <source>
        <strain evidence="2">JCM 12165</strain>
    </source>
</reference>
<dbReference type="Proteomes" id="UP001597145">
    <property type="component" value="Unassembled WGS sequence"/>
</dbReference>
<dbReference type="NCBIfam" id="NF038032">
    <property type="entry name" value="CehA_McbA_metalo"/>
    <property type="match status" value="1"/>
</dbReference>
<organism evidence="1 2">
    <name type="scientific">Pseudonocardia aurantiaca</name>
    <dbReference type="NCBI Taxonomy" id="75290"/>
    <lineage>
        <taxon>Bacteria</taxon>
        <taxon>Bacillati</taxon>
        <taxon>Actinomycetota</taxon>
        <taxon>Actinomycetes</taxon>
        <taxon>Pseudonocardiales</taxon>
        <taxon>Pseudonocardiaceae</taxon>
        <taxon>Pseudonocardia</taxon>
    </lineage>
</organism>
<protein>
    <submittedName>
        <fullName evidence="1">CehA/McbA family metallohydrolase</fullName>
    </submittedName>
</protein>
<gene>
    <name evidence="1" type="ORF">ACFSCY_28415</name>
</gene>
<dbReference type="Gene3D" id="3.20.20.140">
    <property type="entry name" value="Metal-dependent hydrolases"/>
    <property type="match status" value="1"/>
</dbReference>
<comment type="caution">
    <text evidence="1">The sequence shown here is derived from an EMBL/GenBank/DDBJ whole genome shotgun (WGS) entry which is preliminary data.</text>
</comment>
<evidence type="ECO:0000313" key="1">
    <source>
        <dbReference type="EMBL" id="MFD1533354.1"/>
    </source>
</evidence>
<accession>A0ABW4FTH4</accession>
<dbReference type="EMBL" id="JBHUCP010000025">
    <property type="protein sequence ID" value="MFD1533354.1"/>
    <property type="molecule type" value="Genomic_DNA"/>
</dbReference>
<dbReference type="RefSeq" id="WP_343985202.1">
    <property type="nucleotide sequence ID" value="NZ_BAAAJG010000026.1"/>
</dbReference>
<dbReference type="SUPFAM" id="SSF89550">
    <property type="entry name" value="PHP domain-like"/>
    <property type="match status" value="1"/>
</dbReference>